<comment type="caution">
    <text evidence="1">The sequence shown here is derived from an EMBL/GenBank/DDBJ whole genome shotgun (WGS) entry which is preliminary data.</text>
</comment>
<dbReference type="Proteomes" id="UP001596036">
    <property type="component" value="Unassembled WGS sequence"/>
</dbReference>
<dbReference type="EMBL" id="JBHSNM010000001">
    <property type="protein sequence ID" value="MFC5569057.1"/>
    <property type="molecule type" value="Genomic_DNA"/>
</dbReference>
<reference evidence="2" key="1">
    <citation type="journal article" date="2019" name="Int. J. Syst. Evol. Microbiol.">
        <title>The Global Catalogue of Microorganisms (GCM) 10K type strain sequencing project: providing services to taxonomists for standard genome sequencing and annotation.</title>
        <authorList>
            <consortium name="The Broad Institute Genomics Platform"/>
            <consortium name="The Broad Institute Genome Sequencing Center for Infectious Disease"/>
            <person name="Wu L."/>
            <person name="Ma J."/>
        </authorList>
    </citation>
    <scope>NUCLEOTIDE SEQUENCE [LARGE SCALE GENOMIC DNA]</scope>
    <source>
        <strain evidence="2">KACC 11407</strain>
    </source>
</reference>
<name>A0ABW0SJ26_9GAMM</name>
<protein>
    <submittedName>
        <fullName evidence="1">Uncharacterized protein</fullName>
    </submittedName>
</protein>
<keyword evidence="2" id="KW-1185">Reference proteome</keyword>
<accession>A0ABW0SJ26</accession>
<proteinExistence type="predicted"/>
<evidence type="ECO:0000313" key="1">
    <source>
        <dbReference type="EMBL" id="MFC5569057.1"/>
    </source>
</evidence>
<dbReference type="RefSeq" id="WP_386752899.1">
    <property type="nucleotide sequence ID" value="NZ_JBHSNM010000001.1"/>
</dbReference>
<organism evidence="1 2">
    <name type="scientific">Lysobacter yangpyeongensis</name>
    <dbReference type="NCBI Taxonomy" id="346182"/>
    <lineage>
        <taxon>Bacteria</taxon>
        <taxon>Pseudomonadati</taxon>
        <taxon>Pseudomonadota</taxon>
        <taxon>Gammaproteobacteria</taxon>
        <taxon>Lysobacterales</taxon>
        <taxon>Lysobacteraceae</taxon>
        <taxon>Lysobacter</taxon>
    </lineage>
</organism>
<gene>
    <name evidence="1" type="ORF">ACFPN1_03120</name>
</gene>
<evidence type="ECO:0000313" key="2">
    <source>
        <dbReference type="Proteomes" id="UP001596036"/>
    </source>
</evidence>
<sequence length="71" mass="7619">MSHEWTGRESEIEDADKQAAATLAAALIIRGANMPGAENMTVAAAQAVEIYRFVLDSLTNPAKEQSTTPKE</sequence>